<dbReference type="GO" id="GO:0016829">
    <property type="term" value="F:lyase activity"/>
    <property type="evidence" value="ECO:0007669"/>
    <property type="project" value="UniProtKB-KW"/>
</dbReference>
<keyword evidence="1" id="KW-0533">Nickel</keyword>
<evidence type="ECO:0000256" key="2">
    <source>
        <dbReference type="SAM" id="MobiDB-lite"/>
    </source>
</evidence>
<evidence type="ECO:0000256" key="1">
    <source>
        <dbReference type="ARBA" id="ARBA00022596"/>
    </source>
</evidence>
<protein>
    <submittedName>
        <fullName evidence="3">Nickel pincer cofactor biosynthesis protein LarC</fullName>
        <ecNumber evidence="3">4.99.1.12</ecNumber>
    </submittedName>
</protein>
<reference evidence="3 4" key="1">
    <citation type="submission" date="2023-10" db="EMBL/GenBank/DDBJ databases">
        <title>Paenibacillus strain PFR10 Genome sequencing and assembly.</title>
        <authorList>
            <person name="Kim I."/>
        </authorList>
    </citation>
    <scope>NUCLEOTIDE SEQUENCE [LARGE SCALE GENOMIC DNA]</scope>
    <source>
        <strain evidence="3 4">PFR10</strain>
    </source>
</reference>
<evidence type="ECO:0000313" key="3">
    <source>
        <dbReference type="EMBL" id="MDU0203005.1"/>
    </source>
</evidence>
<feature type="compositionally biased region" description="Basic and acidic residues" evidence="2">
    <location>
        <begin position="277"/>
        <end position="287"/>
    </location>
</feature>
<dbReference type="EMBL" id="JAWCUD010000006">
    <property type="protein sequence ID" value="MDU0203005.1"/>
    <property type="molecule type" value="Genomic_DNA"/>
</dbReference>
<organism evidence="3 4">
    <name type="scientific">Paenibacillus violae</name>
    <dbReference type="NCBI Taxonomy" id="3077234"/>
    <lineage>
        <taxon>Bacteria</taxon>
        <taxon>Bacillati</taxon>
        <taxon>Bacillota</taxon>
        <taxon>Bacilli</taxon>
        <taxon>Bacillales</taxon>
        <taxon>Paenibacillaceae</taxon>
        <taxon>Paenibacillus</taxon>
    </lineage>
</organism>
<gene>
    <name evidence="3" type="primary">larC</name>
    <name evidence="3" type="ORF">RQP52_18180</name>
</gene>
<sequence length="305" mass="33782">MQGSLTKICRNEREIRTMRILYLDCFSGISGDMTLGALVDAGADRAYIESELTKIKLEPYVLEWKRVIKRGISALKLDVILDPEHPPKKHRHYSEIVKVIQEAGFNDRVTSLSLAIFEKIGIAEAKIHGIPVEKVHFHEVGAIDSIVDIVGAALAIDSLQIERIYASPVPLGSGIIHIDHGTYPVPAPATLEMMRGLPIASTNHSLEMTTPTGAGIISGIVDEFSKSFPPMIVDTIGYGAGTRDLPNQPNVLRVVVGKADPFIGKWQVGHEHIAHEHNHNHGHSHDDHHHHHDHDHHHPHTHDHQ</sequence>
<dbReference type="EC" id="4.99.1.12" evidence="3"/>
<keyword evidence="4" id="KW-1185">Reference proteome</keyword>
<dbReference type="NCBIfam" id="TIGR00299">
    <property type="entry name" value="nickel pincer cofactor biosynthesis protein LarC"/>
    <property type="match status" value="1"/>
</dbReference>
<keyword evidence="3" id="KW-0456">Lyase</keyword>
<feature type="compositionally biased region" description="Basic residues" evidence="2">
    <location>
        <begin position="288"/>
        <end position="305"/>
    </location>
</feature>
<dbReference type="RefSeq" id="WP_315953190.1">
    <property type="nucleotide sequence ID" value="NZ_JAWCUD010000006.1"/>
</dbReference>
<name>A0ABU3RFE3_9BACL</name>
<proteinExistence type="predicted"/>
<dbReference type="Pfam" id="PF01969">
    <property type="entry name" value="Ni_insertion"/>
    <property type="match status" value="1"/>
</dbReference>
<feature type="region of interest" description="Disordered" evidence="2">
    <location>
        <begin position="277"/>
        <end position="305"/>
    </location>
</feature>
<dbReference type="Proteomes" id="UP001260980">
    <property type="component" value="Unassembled WGS sequence"/>
</dbReference>
<accession>A0ABU3RFE3</accession>
<dbReference type="PANTHER" id="PTHR36566:SF1">
    <property type="entry name" value="PYRIDINIUM-3,5-BISTHIOCARBOXYLIC ACID MONONUCLEOTIDE NICKEL INSERTION PROTEIN"/>
    <property type="match status" value="1"/>
</dbReference>
<dbReference type="PANTHER" id="PTHR36566">
    <property type="entry name" value="NICKEL INSERTION PROTEIN-RELATED"/>
    <property type="match status" value="1"/>
</dbReference>
<dbReference type="InterPro" id="IPR002822">
    <property type="entry name" value="Ni_insertion"/>
</dbReference>
<comment type="caution">
    <text evidence="3">The sequence shown here is derived from an EMBL/GenBank/DDBJ whole genome shotgun (WGS) entry which is preliminary data.</text>
</comment>
<evidence type="ECO:0000313" key="4">
    <source>
        <dbReference type="Proteomes" id="UP001260980"/>
    </source>
</evidence>